<comment type="caution">
    <text evidence="2">The sequence shown here is derived from an EMBL/GenBank/DDBJ whole genome shotgun (WGS) entry which is preliminary data.</text>
</comment>
<evidence type="ECO:0000313" key="2">
    <source>
        <dbReference type="EMBL" id="NYS61251.1"/>
    </source>
</evidence>
<evidence type="ECO:0000313" key="3">
    <source>
        <dbReference type="Proteomes" id="UP000586119"/>
    </source>
</evidence>
<organism evidence="2 3">
    <name type="scientific">Vreelandella salicampi</name>
    <dbReference type="NCBI Taxonomy" id="1449798"/>
    <lineage>
        <taxon>Bacteria</taxon>
        <taxon>Pseudomonadati</taxon>
        <taxon>Pseudomonadota</taxon>
        <taxon>Gammaproteobacteria</taxon>
        <taxon>Oceanospirillales</taxon>
        <taxon>Halomonadaceae</taxon>
        <taxon>Vreelandella</taxon>
    </lineage>
</organism>
<evidence type="ECO:0000256" key="1">
    <source>
        <dbReference type="SAM" id="Phobius"/>
    </source>
</evidence>
<keyword evidence="3" id="KW-1185">Reference proteome</keyword>
<sequence length="76" mass="8658">MSTKYRLVFSLLMSLTLSSLMTAWVTWINLGFVGGFVWKWGTAFFTAWPAAATIAFVLGPTIHLLTDRILSKRYKR</sequence>
<proteinExistence type="predicted"/>
<keyword evidence="1" id="KW-0472">Membrane</keyword>
<reference evidence="2 3" key="1">
    <citation type="journal article" date="2015" name="Int. J. Syst. Evol. Microbiol.">
        <title>Halomonas salicampi sp. nov., a halotolerant and alkalitolerant bacterium isolated from a saltern soil.</title>
        <authorList>
            <person name="Lee J.C."/>
            <person name="Kim Y.S."/>
            <person name="Yun B.S."/>
            <person name="Whang K.S."/>
        </authorList>
    </citation>
    <scope>NUCLEOTIDE SEQUENCE [LARGE SCALE GENOMIC DNA]</scope>
    <source>
        <strain evidence="2 3">BH103</strain>
    </source>
</reference>
<name>A0A7Z0RV18_9GAMM</name>
<gene>
    <name evidence="2" type="ORF">HZS81_10840</name>
</gene>
<keyword evidence="1" id="KW-0812">Transmembrane</keyword>
<dbReference type="Pfam" id="PF11391">
    <property type="entry name" value="DUF2798"/>
    <property type="match status" value="1"/>
</dbReference>
<dbReference type="AlphaFoldDB" id="A0A7Z0RV18"/>
<feature type="transmembrane region" description="Helical" evidence="1">
    <location>
        <begin position="46"/>
        <end position="66"/>
    </location>
</feature>
<dbReference type="Proteomes" id="UP000586119">
    <property type="component" value="Unassembled WGS sequence"/>
</dbReference>
<protein>
    <submittedName>
        <fullName evidence="2">DUF2798 domain-containing protein</fullName>
    </submittedName>
</protein>
<dbReference type="EMBL" id="JACCDF010000009">
    <property type="protein sequence ID" value="NYS61251.1"/>
    <property type="molecule type" value="Genomic_DNA"/>
</dbReference>
<dbReference type="InterPro" id="IPR021529">
    <property type="entry name" value="DUF2798"/>
</dbReference>
<keyword evidence="1" id="KW-1133">Transmembrane helix</keyword>
<accession>A0A7Z0RV18</accession>